<dbReference type="PROSITE" id="PS50206">
    <property type="entry name" value="RHODANESE_3"/>
    <property type="match status" value="1"/>
</dbReference>
<gene>
    <name evidence="2" type="primary">moeZ</name>
    <name evidence="2" type="ORF">ERS852471_00819</name>
</gene>
<dbReference type="CDD" id="cd00158">
    <property type="entry name" value="RHOD"/>
    <property type="match status" value="1"/>
</dbReference>
<dbReference type="PANTHER" id="PTHR43031">
    <property type="entry name" value="FAD-DEPENDENT OXIDOREDUCTASE"/>
    <property type="match status" value="1"/>
</dbReference>
<organism evidence="2 3">
    <name type="scientific">Clostridium disporicum</name>
    <dbReference type="NCBI Taxonomy" id="84024"/>
    <lineage>
        <taxon>Bacteria</taxon>
        <taxon>Bacillati</taxon>
        <taxon>Bacillota</taxon>
        <taxon>Clostridia</taxon>
        <taxon>Eubacteriales</taxon>
        <taxon>Clostridiaceae</taxon>
        <taxon>Clostridium</taxon>
    </lineage>
</organism>
<dbReference type="AlphaFoldDB" id="A0A174BLJ8"/>
<feature type="domain" description="Rhodanese" evidence="1">
    <location>
        <begin position="21"/>
        <end position="105"/>
    </location>
</feature>
<dbReference type="InterPro" id="IPR036873">
    <property type="entry name" value="Rhodanese-like_dom_sf"/>
</dbReference>
<sequence>MFGFFNRNTGKSINVNDIDSLVGKVELIDIREPYEYNSGSIVSAKNIPMKTLLGNPSKYLSKDKEYYIMCQSGGRSSMACSELAKMGYDVINVSGGIGSYLGKNRN</sequence>
<dbReference type="OrthoDB" id="9800872at2"/>
<dbReference type="Gene3D" id="3.40.250.10">
    <property type="entry name" value="Rhodanese-like domain"/>
    <property type="match status" value="1"/>
</dbReference>
<dbReference type="InterPro" id="IPR001763">
    <property type="entry name" value="Rhodanese-like_dom"/>
</dbReference>
<name>A0A174BLJ8_9CLOT</name>
<dbReference type="Pfam" id="PF00581">
    <property type="entry name" value="Rhodanese"/>
    <property type="match status" value="1"/>
</dbReference>
<evidence type="ECO:0000313" key="2">
    <source>
        <dbReference type="EMBL" id="CUO01624.1"/>
    </source>
</evidence>
<reference evidence="2 3" key="1">
    <citation type="submission" date="2015-09" db="EMBL/GenBank/DDBJ databases">
        <authorList>
            <consortium name="Pathogen Informatics"/>
        </authorList>
    </citation>
    <scope>NUCLEOTIDE SEQUENCE [LARGE SCALE GENOMIC DNA]</scope>
    <source>
        <strain evidence="2 3">2789STDY5834856</strain>
    </source>
</reference>
<dbReference type="Proteomes" id="UP000095594">
    <property type="component" value="Unassembled WGS sequence"/>
</dbReference>
<proteinExistence type="predicted"/>
<evidence type="ECO:0000259" key="1">
    <source>
        <dbReference type="PROSITE" id="PS50206"/>
    </source>
</evidence>
<dbReference type="PANTHER" id="PTHR43031:SF16">
    <property type="entry name" value="OXIDOREDUCTASE"/>
    <property type="match status" value="1"/>
</dbReference>
<dbReference type="SUPFAM" id="SSF52821">
    <property type="entry name" value="Rhodanese/Cell cycle control phosphatase"/>
    <property type="match status" value="1"/>
</dbReference>
<protein>
    <submittedName>
        <fullName evidence="2">Rhodanese domain protein</fullName>
    </submittedName>
</protein>
<dbReference type="InterPro" id="IPR050229">
    <property type="entry name" value="GlpE_sulfurtransferase"/>
</dbReference>
<dbReference type="RefSeq" id="WP_055264199.1">
    <property type="nucleotide sequence ID" value="NZ_CABIXQ010000004.1"/>
</dbReference>
<dbReference type="SMART" id="SM00450">
    <property type="entry name" value="RHOD"/>
    <property type="match status" value="1"/>
</dbReference>
<accession>A0A174BLJ8</accession>
<evidence type="ECO:0000313" key="3">
    <source>
        <dbReference type="Proteomes" id="UP000095594"/>
    </source>
</evidence>
<dbReference type="EMBL" id="CYZX01000004">
    <property type="protein sequence ID" value="CUO01624.1"/>
    <property type="molecule type" value="Genomic_DNA"/>
</dbReference>